<protein>
    <submittedName>
        <fullName evidence="2">Homeodomain super</fullName>
    </submittedName>
</protein>
<name>A0ABP0ARL8_9PEZI</name>
<dbReference type="Gene3D" id="1.10.10.60">
    <property type="entry name" value="Homeodomain-like"/>
    <property type="match status" value="1"/>
</dbReference>
<organism evidence="2 3">
    <name type="scientific">Sporothrix eucalyptigena</name>
    <dbReference type="NCBI Taxonomy" id="1812306"/>
    <lineage>
        <taxon>Eukaryota</taxon>
        <taxon>Fungi</taxon>
        <taxon>Dikarya</taxon>
        <taxon>Ascomycota</taxon>
        <taxon>Pezizomycotina</taxon>
        <taxon>Sordariomycetes</taxon>
        <taxon>Sordariomycetidae</taxon>
        <taxon>Ophiostomatales</taxon>
        <taxon>Ophiostomataceae</taxon>
        <taxon>Sporothrix</taxon>
    </lineage>
</organism>
<comment type="caution">
    <text evidence="2">The sequence shown here is derived from an EMBL/GenBank/DDBJ whole genome shotgun (WGS) entry which is preliminary data.</text>
</comment>
<proteinExistence type="predicted"/>
<evidence type="ECO:0000256" key="1">
    <source>
        <dbReference type="SAM" id="MobiDB-lite"/>
    </source>
</evidence>
<reference evidence="2 3" key="1">
    <citation type="submission" date="2024-01" db="EMBL/GenBank/DDBJ databases">
        <authorList>
            <person name="Allen C."/>
            <person name="Tagirdzhanova G."/>
        </authorList>
    </citation>
    <scope>NUCLEOTIDE SEQUENCE [LARGE SCALE GENOMIC DNA]</scope>
</reference>
<dbReference type="Proteomes" id="UP001642482">
    <property type="component" value="Unassembled WGS sequence"/>
</dbReference>
<accession>A0ABP0ARL8</accession>
<keyword evidence="3" id="KW-1185">Reference proteome</keyword>
<evidence type="ECO:0000313" key="3">
    <source>
        <dbReference type="Proteomes" id="UP001642482"/>
    </source>
</evidence>
<evidence type="ECO:0000313" key="2">
    <source>
        <dbReference type="EMBL" id="CAK7209888.1"/>
    </source>
</evidence>
<keyword evidence="2" id="KW-0238">DNA-binding</keyword>
<dbReference type="EMBL" id="CAWUHD010000003">
    <property type="protein sequence ID" value="CAK7209888.1"/>
    <property type="molecule type" value="Genomic_DNA"/>
</dbReference>
<feature type="compositionally biased region" description="Basic and acidic residues" evidence="1">
    <location>
        <begin position="78"/>
        <end position="90"/>
    </location>
</feature>
<feature type="region of interest" description="Disordered" evidence="1">
    <location>
        <begin position="55"/>
        <end position="108"/>
    </location>
</feature>
<dbReference type="GO" id="GO:0003677">
    <property type="term" value="F:DNA binding"/>
    <property type="evidence" value="ECO:0007669"/>
    <property type="project" value="UniProtKB-KW"/>
</dbReference>
<gene>
    <name evidence="2" type="primary">CUP9</name>
    <name evidence="2" type="ORF">SEUCBS140593_000645</name>
</gene>
<sequence length="108" mass="11804">MNQISNWFINARRRHLPGIINNARALNGMVPGRGASTSGIASGLHGGVASGNAAGIGPGGARHKGFSPPRSMYSQNRYDQRHSPIYDRRNISPGSDEDYYDTERHDRI</sequence>
<keyword evidence="2" id="KW-0371">Homeobox</keyword>